<dbReference type="GeneID" id="57275951"/>
<dbReference type="InterPro" id="IPR016130">
    <property type="entry name" value="Tyr_Pase_AS"/>
</dbReference>
<dbReference type="InterPro" id="IPR029021">
    <property type="entry name" value="Prot-tyrosine_phosphatase-like"/>
</dbReference>
<dbReference type="InterPro" id="IPR000387">
    <property type="entry name" value="Tyr_Pase_dom"/>
</dbReference>
<dbReference type="EMBL" id="CP012275">
    <property type="protein sequence ID" value="AMV63426.1"/>
    <property type="molecule type" value="Genomic_DNA"/>
</dbReference>
<evidence type="ECO:0000313" key="4">
    <source>
        <dbReference type="EMBL" id="AMV66637.1"/>
    </source>
</evidence>
<dbReference type="PROSITE" id="PS00383">
    <property type="entry name" value="TYR_PHOSPHATASE_1"/>
    <property type="match status" value="1"/>
</dbReference>
<dbReference type="OrthoDB" id="1188001at2"/>
<comment type="similarity">
    <text evidence="1">Belongs to the protein-tyrosine phosphatase family.</text>
</comment>
<proteinExistence type="inferred from homology"/>
<sequence length="263" mass="30094">MEKQRVLPIKSGLNFRELGGYSTKDGKTIKWQKLLRSGYLSVLTKEDKHYLSDYGLRYDVDLRSDYEISRNPDPHIPEMVQVTASVYPFTTQQPSSIKRWLKHLFHKETHEPSMLSDPYQLMVLDNHAQTAFKKLFQVLLKNDQPDESVVFHCSAGKDRTGIAAFLVLSALGVPQETIENDYLLSNQVLFGKMPSLKSATATKNTALDRMNQARNVNLQSLHLAEQAIETSYQGITNYLHEAMNLSDEDLNQLKELYTEQKKV</sequence>
<dbReference type="PANTHER" id="PTHR31126">
    <property type="entry name" value="TYROSINE-PROTEIN PHOSPHATASE"/>
    <property type="match status" value="1"/>
</dbReference>
<organism evidence="3 6">
    <name type="scientific">Pediococcus damnosus</name>
    <dbReference type="NCBI Taxonomy" id="51663"/>
    <lineage>
        <taxon>Bacteria</taxon>
        <taxon>Bacillati</taxon>
        <taxon>Bacillota</taxon>
        <taxon>Bacilli</taxon>
        <taxon>Lactobacillales</taxon>
        <taxon>Lactobacillaceae</taxon>
        <taxon>Pediococcus</taxon>
    </lineage>
</organism>
<dbReference type="KEGG" id="pdm:ADU72_0692"/>
<dbReference type="PROSITE" id="PS50056">
    <property type="entry name" value="TYR_PHOSPHATASE_2"/>
    <property type="match status" value="1"/>
</dbReference>
<dbReference type="GO" id="GO:0004721">
    <property type="term" value="F:phosphoprotein phosphatase activity"/>
    <property type="evidence" value="ECO:0007669"/>
    <property type="project" value="InterPro"/>
</dbReference>
<dbReference type="AlphaFoldDB" id="A0A0R2HLU5"/>
<reference evidence="5 6" key="1">
    <citation type="journal article" date="2016" name="PLoS ONE">
        <title>The Identification of Novel Diagnostic Marker Genes for the Detection of Beer Spoiling Pediococcus damnosus Strains Using the BlAst Diagnostic Gene findEr.</title>
        <authorList>
            <person name="Behr J."/>
            <person name="Geissler A.J."/>
            <person name="Schmid J."/>
            <person name="Zehe A."/>
            <person name="Vogel R.F."/>
        </authorList>
    </citation>
    <scope>NUCLEOTIDE SEQUENCE [LARGE SCALE GENOMIC DNA]</scope>
    <source>
        <strain evidence="3 6">TMW 2.1533</strain>
        <strain evidence="4 5">TMW 2.1535</strain>
    </source>
</reference>
<dbReference type="EMBL" id="CP012288">
    <property type="protein sequence ID" value="AMV66637.1"/>
    <property type="molecule type" value="Genomic_DNA"/>
</dbReference>
<evidence type="ECO:0000259" key="2">
    <source>
        <dbReference type="PROSITE" id="PS50056"/>
    </source>
</evidence>
<name>A0A0R2HLU5_9LACO</name>
<dbReference type="InterPro" id="IPR026893">
    <property type="entry name" value="Tyr/Ser_Pase_IphP-type"/>
</dbReference>
<dbReference type="Pfam" id="PF13350">
    <property type="entry name" value="Y_phosphatase3"/>
    <property type="match status" value="1"/>
</dbReference>
<evidence type="ECO:0000256" key="1">
    <source>
        <dbReference type="ARBA" id="ARBA00009580"/>
    </source>
</evidence>
<dbReference type="PANTHER" id="PTHR31126:SF1">
    <property type="entry name" value="TYROSINE SPECIFIC PROTEIN PHOSPHATASES DOMAIN-CONTAINING PROTEIN"/>
    <property type="match status" value="1"/>
</dbReference>
<keyword evidence="5" id="KW-1185">Reference proteome</keyword>
<evidence type="ECO:0000313" key="3">
    <source>
        <dbReference type="EMBL" id="AMV63426.1"/>
    </source>
</evidence>
<dbReference type="Proteomes" id="UP000076244">
    <property type="component" value="Chromosome"/>
</dbReference>
<dbReference type="SUPFAM" id="SSF52799">
    <property type="entry name" value="(Phosphotyrosine protein) phosphatases II"/>
    <property type="match status" value="1"/>
</dbReference>
<feature type="domain" description="Tyrosine specific protein phosphatases" evidence="2">
    <location>
        <begin position="130"/>
        <end position="162"/>
    </location>
</feature>
<accession>A0A0R2HLU5</accession>
<dbReference type="Gene3D" id="3.90.190.10">
    <property type="entry name" value="Protein tyrosine phosphatase superfamily"/>
    <property type="match status" value="1"/>
</dbReference>
<dbReference type="Proteomes" id="UP000076405">
    <property type="component" value="Chromosome"/>
</dbReference>
<evidence type="ECO:0000313" key="5">
    <source>
        <dbReference type="Proteomes" id="UP000076244"/>
    </source>
</evidence>
<protein>
    <submittedName>
        <fullName evidence="3">Protein tyrosine phosphatase</fullName>
    </submittedName>
</protein>
<evidence type="ECO:0000313" key="6">
    <source>
        <dbReference type="Proteomes" id="UP000076405"/>
    </source>
</evidence>
<gene>
    <name evidence="3" type="ORF">ADU70_1960</name>
    <name evidence="4" type="ORF">ADU72_0692</name>
</gene>
<dbReference type="RefSeq" id="WP_046870641.1">
    <property type="nucleotide sequence ID" value="NZ_BAAAXI010000154.1"/>
</dbReference>